<name>A0A8S5TN15_9CAUD</name>
<protein>
    <submittedName>
        <fullName evidence="1">Uncharacterized protein</fullName>
    </submittedName>
</protein>
<accession>A0A8S5TN15</accession>
<proteinExistence type="predicted"/>
<reference evidence="1" key="1">
    <citation type="journal article" date="2021" name="Proc. Natl. Acad. Sci. U.S.A.">
        <title>A Catalog of Tens of Thousands of Viruses from Human Metagenomes Reveals Hidden Associations with Chronic Diseases.</title>
        <authorList>
            <person name="Tisza M.J."/>
            <person name="Buck C.B."/>
        </authorList>
    </citation>
    <scope>NUCLEOTIDE SEQUENCE</scope>
    <source>
        <strain evidence="1">Ctu6J18</strain>
    </source>
</reference>
<dbReference type="EMBL" id="BK032862">
    <property type="protein sequence ID" value="DAF64513.1"/>
    <property type="molecule type" value="Genomic_DNA"/>
</dbReference>
<sequence>MQDDKKAHQITLQELGIIPKEPKRKEEVRKQYAFPCGGCVCSHCANNVETPDTCTGEMKEPCFTCDYCKHYGGKGTDRRLQDCDKYIVTDEHARRLRRHMKIINRRKAHQ</sequence>
<organism evidence="1">
    <name type="scientific">Myoviridae sp. ctu6J18</name>
    <dbReference type="NCBI Taxonomy" id="2827714"/>
    <lineage>
        <taxon>Viruses</taxon>
        <taxon>Duplodnaviria</taxon>
        <taxon>Heunggongvirae</taxon>
        <taxon>Uroviricota</taxon>
        <taxon>Caudoviricetes</taxon>
    </lineage>
</organism>
<evidence type="ECO:0000313" key="1">
    <source>
        <dbReference type="EMBL" id="DAF64513.1"/>
    </source>
</evidence>